<reference evidence="2" key="2">
    <citation type="journal article" date="2017" name="Nat. Plants">
        <title>The Aegilops tauschii genome reveals multiple impacts of transposons.</title>
        <authorList>
            <person name="Zhao G."/>
            <person name="Zou C."/>
            <person name="Li K."/>
            <person name="Wang K."/>
            <person name="Li T."/>
            <person name="Gao L."/>
            <person name="Zhang X."/>
            <person name="Wang H."/>
            <person name="Yang Z."/>
            <person name="Liu X."/>
            <person name="Jiang W."/>
            <person name="Mao L."/>
            <person name="Kong X."/>
            <person name="Jiao Y."/>
            <person name="Jia J."/>
        </authorList>
    </citation>
    <scope>NUCLEOTIDE SEQUENCE [LARGE SCALE GENOMIC DNA]</scope>
    <source>
        <strain evidence="2">cv. AL8/78</strain>
    </source>
</reference>
<sequence>MFSLAGICKDQRALTGNWDKSLLITCQTEQALERFPSLHHSCIRKLKLERLPGSLCSLPNSNRTPTCRCV</sequence>
<name>A0A453S3H5_AEGTS</name>
<organism evidence="1 2">
    <name type="scientific">Aegilops tauschii subsp. strangulata</name>
    <name type="common">Goatgrass</name>
    <dbReference type="NCBI Taxonomy" id="200361"/>
    <lineage>
        <taxon>Eukaryota</taxon>
        <taxon>Viridiplantae</taxon>
        <taxon>Streptophyta</taxon>
        <taxon>Embryophyta</taxon>
        <taxon>Tracheophyta</taxon>
        <taxon>Spermatophyta</taxon>
        <taxon>Magnoliopsida</taxon>
        <taxon>Liliopsida</taxon>
        <taxon>Poales</taxon>
        <taxon>Poaceae</taxon>
        <taxon>BOP clade</taxon>
        <taxon>Pooideae</taxon>
        <taxon>Triticodae</taxon>
        <taxon>Triticeae</taxon>
        <taxon>Triticinae</taxon>
        <taxon>Aegilops</taxon>
    </lineage>
</organism>
<dbReference type="Gramene" id="AET7Gv20812300.31">
    <property type="protein sequence ID" value="AET7Gv20812300.31"/>
    <property type="gene ID" value="AET7Gv20812300"/>
</dbReference>
<reference evidence="1" key="4">
    <citation type="submission" date="2019-03" db="UniProtKB">
        <authorList>
            <consortium name="EnsemblPlants"/>
        </authorList>
    </citation>
    <scope>IDENTIFICATION</scope>
</reference>
<reference evidence="2" key="1">
    <citation type="journal article" date="2014" name="Science">
        <title>Ancient hybridizations among the ancestral genomes of bread wheat.</title>
        <authorList>
            <consortium name="International Wheat Genome Sequencing Consortium,"/>
            <person name="Marcussen T."/>
            <person name="Sandve S.R."/>
            <person name="Heier L."/>
            <person name="Spannagl M."/>
            <person name="Pfeifer M."/>
            <person name="Jakobsen K.S."/>
            <person name="Wulff B.B."/>
            <person name="Steuernagel B."/>
            <person name="Mayer K.F."/>
            <person name="Olsen O.A."/>
        </authorList>
    </citation>
    <scope>NUCLEOTIDE SEQUENCE [LARGE SCALE GENOMIC DNA]</scope>
    <source>
        <strain evidence="2">cv. AL8/78</strain>
    </source>
</reference>
<evidence type="ECO:0000313" key="1">
    <source>
        <dbReference type="EnsemblPlants" id="AET7Gv20812300.31"/>
    </source>
</evidence>
<dbReference type="EnsemblPlants" id="AET7Gv20812300.31">
    <property type="protein sequence ID" value="AET7Gv20812300.31"/>
    <property type="gene ID" value="AET7Gv20812300"/>
</dbReference>
<keyword evidence="2" id="KW-1185">Reference proteome</keyword>
<protein>
    <submittedName>
        <fullName evidence="1">Uncharacterized protein</fullName>
    </submittedName>
</protein>
<accession>A0A453S3H5</accession>
<reference evidence="1" key="5">
    <citation type="journal article" date="2021" name="G3 (Bethesda)">
        <title>Aegilops tauschii genome assembly Aet v5.0 features greater sequence contiguity and improved annotation.</title>
        <authorList>
            <person name="Wang L."/>
            <person name="Zhu T."/>
            <person name="Rodriguez J.C."/>
            <person name="Deal K.R."/>
            <person name="Dubcovsky J."/>
            <person name="McGuire P.E."/>
            <person name="Lux T."/>
            <person name="Spannagl M."/>
            <person name="Mayer K.F.X."/>
            <person name="Baldrich P."/>
            <person name="Meyers B.C."/>
            <person name="Huo N."/>
            <person name="Gu Y.Q."/>
            <person name="Zhou H."/>
            <person name="Devos K.M."/>
            <person name="Bennetzen J.L."/>
            <person name="Unver T."/>
            <person name="Budak H."/>
            <person name="Gulick P.J."/>
            <person name="Galiba G."/>
            <person name="Kalapos B."/>
            <person name="Nelson D.R."/>
            <person name="Li P."/>
            <person name="You F.M."/>
            <person name="Luo M.C."/>
            <person name="Dvorak J."/>
        </authorList>
    </citation>
    <scope>NUCLEOTIDE SEQUENCE [LARGE SCALE GENOMIC DNA]</scope>
    <source>
        <strain evidence="1">cv. AL8/78</strain>
    </source>
</reference>
<dbReference type="AlphaFoldDB" id="A0A453S3H5"/>
<dbReference type="Proteomes" id="UP000015105">
    <property type="component" value="Chromosome 7D"/>
</dbReference>
<evidence type="ECO:0000313" key="2">
    <source>
        <dbReference type="Proteomes" id="UP000015105"/>
    </source>
</evidence>
<reference evidence="1" key="3">
    <citation type="journal article" date="2017" name="Nature">
        <title>Genome sequence of the progenitor of the wheat D genome Aegilops tauschii.</title>
        <authorList>
            <person name="Luo M.C."/>
            <person name="Gu Y.Q."/>
            <person name="Puiu D."/>
            <person name="Wang H."/>
            <person name="Twardziok S.O."/>
            <person name="Deal K.R."/>
            <person name="Huo N."/>
            <person name="Zhu T."/>
            <person name="Wang L."/>
            <person name="Wang Y."/>
            <person name="McGuire P.E."/>
            <person name="Liu S."/>
            <person name="Long H."/>
            <person name="Ramasamy R.K."/>
            <person name="Rodriguez J.C."/>
            <person name="Van S.L."/>
            <person name="Yuan L."/>
            <person name="Wang Z."/>
            <person name="Xia Z."/>
            <person name="Xiao L."/>
            <person name="Anderson O.D."/>
            <person name="Ouyang S."/>
            <person name="Liang Y."/>
            <person name="Zimin A.V."/>
            <person name="Pertea G."/>
            <person name="Qi P."/>
            <person name="Bennetzen J.L."/>
            <person name="Dai X."/>
            <person name="Dawson M.W."/>
            <person name="Muller H.G."/>
            <person name="Kugler K."/>
            <person name="Rivarola-Duarte L."/>
            <person name="Spannagl M."/>
            <person name="Mayer K.F.X."/>
            <person name="Lu F.H."/>
            <person name="Bevan M.W."/>
            <person name="Leroy P."/>
            <person name="Li P."/>
            <person name="You F.M."/>
            <person name="Sun Q."/>
            <person name="Liu Z."/>
            <person name="Lyons E."/>
            <person name="Wicker T."/>
            <person name="Salzberg S.L."/>
            <person name="Devos K.M."/>
            <person name="Dvorak J."/>
        </authorList>
    </citation>
    <scope>NUCLEOTIDE SEQUENCE [LARGE SCALE GENOMIC DNA]</scope>
    <source>
        <strain evidence="1">cv. AL8/78</strain>
    </source>
</reference>
<proteinExistence type="predicted"/>